<feature type="binding site" evidence="9">
    <location>
        <position position="25"/>
    </location>
    <ligand>
        <name>3-phosphoshikimate</name>
        <dbReference type="ChEBI" id="CHEBI:145989"/>
    </ligand>
</feature>
<dbReference type="InterPro" id="IPR023193">
    <property type="entry name" value="EPSP_synthase_CS"/>
</dbReference>
<evidence type="ECO:0000256" key="2">
    <source>
        <dbReference type="ARBA" id="ARBA00004811"/>
    </source>
</evidence>
<evidence type="ECO:0000256" key="1">
    <source>
        <dbReference type="ARBA" id="ARBA00002174"/>
    </source>
</evidence>
<dbReference type="GO" id="GO:0005737">
    <property type="term" value="C:cytoplasm"/>
    <property type="evidence" value="ECO:0007669"/>
    <property type="project" value="UniProtKB-SubCell"/>
</dbReference>
<sequence length="426" mass="45502">MKLQTNATGLKGKFKVPGDKSISHRSIMFGSLAKGTTRVYDILRGEDVLSTMAVFRELGVTIEDKGNEVVVHGVGFDGLRAPQERLDMGNSGTSIRLISGVLAGQPFSAEMFGDDSLSKRPMDRLTIPLRQMGVDISGQTDRDLPPLKITGSDQLTPISYTLPVASAQVKSALIFAALQADGESIITEKEKTRNHTEDMIQQFGGDISVNGKEIRIKGGQSFTATDVTVPGDISSAAFFLVAGLTVPNSEITLENVGINETRTGIIEVIQAMGGDLTISDVDEVAKSATLTVRTSQLNPTEISGDIIPRLIDELPVIALLATQANGTTVIRDAEELKVKETDRIQVVADMLNDMGAEITPTDDGMIIKGKTNLNGATINTQGDHRIGMTAAVAALLVADGDVILERSEAIQTSYPAFFEDLSLLML</sequence>
<dbReference type="Pfam" id="PF00275">
    <property type="entry name" value="EPSP_synthase"/>
    <property type="match status" value="1"/>
</dbReference>
<evidence type="ECO:0000256" key="7">
    <source>
        <dbReference type="ARBA" id="ARBA00023141"/>
    </source>
</evidence>
<dbReference type="PROSITE" id="PS00885">
    <property type="entry name" value="EPSP_SYNTHASE_2"/>
    <property type="match status" value="1"/>
</dbReference>
<feature type="binding site" evidence="9">
    <location>
        <position position="166"/>
    </location>
    <ligand>
        <name>3-phosphoshikimate</name>
        <dbReference type="ChEBI" id="CHEBI:145989"/>
    </ligand>
</feature>
<evidence type="ECO:0000256" key="6">
    <source>
        <dbReference type="ARBA" id="ARBA00022679"/>
    </source>
</evidence>
<keyword evidence="5 9" id="KW-0028">Amino-acid biosynthesis</keyword>
<feature type="binding site" evidence="9">
    <location>
        <position position="168"/>
    </location>
    <ligand>
        <name>3-phosphoshikimate</name>
        <dbReference type="ChEBI" id="CHEBI:145989"/>
    </ligand>
</feature>
<feature type="binding site" evidence="9">
    <location>
        <position position="21"/>
    </location>
    <ligand>
        <name>3-phosphoshikimate</name>
        <dbReference type="ChEBI" id="CHEBI:145989"/>
    </ligand>
</feature>
<dbReference type="FunFam" id="3.65.10.10:FF:000005">
    <property type="entry name" value="3-phosphoshikimate 1-carboxyvinyltransferase"/>
    <property type="match status" value="1"/>
</dbReference>
<dbReference type="AlphaFoldDB" id="A0A847J2D4"/>
<comment type="subcellular location">
    <subcellularLocation>
        <location evidence="9">Cytoplasm</location>
    </subcellularLocation>
</comment>
<evidence type="ECO:0000256" key="5">
    <source>
        <dbReference type="ARBA" id="ARBA00022605"/>
    </source>
</evidence>
<evidence type="ECO:0000313" key="11">
    <source>
        <dbReference type="EMBL" id="NLH35106.1"/>
    </source>
</evidence>
<dbReference type="PANTHER" id="PTHR21090:SF5">
    <property type="entry name" value="PENTAFUNCTIONAL AROM POLYPEPTIDE"/>
    <property type="match status" value="1"/>
</dbReference>
<dbReference type="Gene3D" id="3.65.10.10">
    <property type="entry name" value="Enolpyruvate transferase domain"/>
    <property type="match status" value="2"/>
</dbReference>
<feature type="domain" description="Enolpyruvate transferase" evidence="10">
    <location>
        <begin position="8"/>
        <end position="421"/>
    </location>
</feature>
<feature type="binding site" evidence="9">
    <location>
        <position position="312"/>
    </location>
    <ligand>
        <name>3-phosphoshikimate</name>
        <dbReference type="ChEBI" id="CHEBI:145989"/>
    </ligand>
</feature>
<feature type="binding site" evidence="9">
    <location>
        <position position="20"/>
    </location>
    <ligand>
        <name>3-phosphoshikimate</name>
        <dbReference type="ChEBI" id="CHEBI:145989"/>
    </ligand>
</feature>
<comment type="subunit">
    <text evidence="9">Monomer.</text>
</comment>
<keyword evidence="6 9" id="KW-0808">Transferase</keyword>
<dbReference type="PIRSF" id="PIRSF000505">
    <property type="entry name" value="EPSPS"/>
    <property type="match status" value="1"/>
</dbReference>
<feature type="binding site" evidence="9">
    <location>
        <position position="92"/>
    </location>
    <ligand>
        <name>phosphoenolpyruvate</name>
        <dbReference type="ChEBI" id="CHEBI:58702"/>
    </ligand>
</feature>
<dbReference type="InterPro" id="IPR001986">
    <property type="entry name" value="Enolpyruvate_Tfrase_dom"/>
</dbReference>
<accession>A0A847J2D4</accession>
<dbReference type="NCBIfam" id="TIGR01356">
    <property type="entry name" value="aroA"/>
    <property type="match status" value="1"/>
</dbReference>
<feature type="binding site" evidence="9">
    <location>
        <position position="120"/>
    </location>
    <ligand>
        <name>phosphoenolpyruvate</name>
        <dbReference type="ChEBI" id="CHEBI:58702"/>
    </ligand>
</feature>
<dbReference type="FunFam" id="3.65.10.10:FF:000006">
    <property type="entry name" value="3-phosphoshikimate 1-carboxyvinyltransferase"/>
    <property type="match status" value="1"/>
</dbReference>
<protein>
    <recommendedName>
        <fullName evidence="9">3-phosphoshikimate 1-carboxyvinyltransferase</fullName>
        <ecNumber evidence="9">2.5.1.19</ecNumber>
    </recommendedName>
    <alternativeName>
        <fullName evidence="9">5-enolpyruvylshikimate-3-phosphate synthase</fullName>
        <shortName evidence="9">EPSP synthase</shortName>
        <shortName evidence="9">EPSPS</shortName>
    </alternativeName>
</protein>
<keyword evidence="4 9" id="KW-0963">Cytoplasm</keyword>
<dbReference type="SUPFAM" id="SSF55205">
    <property type="entry name" value="EPT/RTPC-like"/>
    <property type="match status" value="1"/>
</dbReference>
<comment type="catalytic activity">
    <reaction evidence="8">
        <text>3-phosphoshikimate + phosphoenolpyruvate = 5-O-(1-carboxyvinyl)-3-phosphoshikimate + phosphate</text>
        <dbReference type="Rhea" id="RHEA:21256"/>
        <dbReference type="ChEBI" id="CHEBI:43474"/>
        <dbReference type="ChEBI" id="CHEBI:57701"/>
        <dbReference type="ChEBI" id="CHEBI:58702"/>
        <dbReference type="ChEBI" id="CHEBI:145989"/>
        <dbReference type="EC" id="2.5.1.19"/>
    </reaction>
    <physiologicalReaction direction="left-to-right" evidence="8">
        <dbReference type="Rhea" id="RHEA:21257"/>
    </physiologicalReaction>
</comment>
<dbReference type="UniPathway" id="UPA00053">
    <property type="reaction ID" value="UER00089"/>
</dbReference>
<dbReference type="EC" id="2.5.1.19" evidence="9"/>
<dbReference type="GO" id="GO:0008652">
    <property type="term" value="P:amino acid biosynthetic process"/>
    <property type="evidence" value="ECO:0007669"/>
    <property type="project" value="UniProtKB-KW"/>
</dbReference>
<dbReference type="InterPro" id="IPR006264">
    <property type="entry name" value="EPSP_synthase"/>
</dbReference>
<dbReference type="GO" id="GO:0009423">
    <property type="term" value="P:chorismate biosynthetic process"/>
    <property type="evidence" value="ECO:0007669"/>
    <property type="project" value="UniProtKB-UniRule"/>
</dbReference>
<dbReference type="CDD" id="cd01556">
    <property type="entry name" value="EPSP_synthase"/>
    <property type="match status" value="1"/>
</dbReference>
<proteinExistence type="inferred from homology"/>
<dbReference type="HAMAP" id="MF_00210">
    <property type="entry name" value="EPSP_synth"/>
    <property type="match status" value="1"/>
</dbReference>
<comment type="function">
    <text evidence="1 9">Catalyzes the transfer of the enolpyruvyl moiety of phosphoenolpyruvate (PEP) to the 5-hydroxyl of shikimate-3-phosphate (S3P) to produce enolpyruvyl shikimate-3-phosphate and inorganic phosphate.</text>
</comment>
<comment type="pathway">
    <text evidence="2 9">Metabolic intermediate biosynthesis; chorismate biosynthesis; chorismate from D-erythrose 4-phosphate and phosphoenolpyruvate: step 6/7.</text>
</comment>
<dbReference type="Proteomes" id="UP000559962">
    <property type="component" value="Unassembled WGS sequence"/>
</dbReference>
<dbReference type="EMBL" id="JAAYVO010000049">
    <property type="protein sequence ID" value="NLH35106.1"/>
    <property type="molecule type" value="Genomic_DNA"/>
</dbReference>
<gene>
    <name evidence="9 11" type="primary">aroA</name>
    <name evidence="11" type="ORF">GX453_03610</name>
</gene>
<dbReference type="GO" id="GO:0003866">
    <property type="term" value="F:3-phosphoshikimate 1-carboxyvinyltransferase activity"/>
    <property type="evidence" value="ECO:0007669"/>
    <property type="project" value="UniProtKB-UniRule"/>
</dbReference>
<feature type="binding site" evidence="9">
    <location>
        <position position="20"/>
    </location>
    <ligand>
        <name>phosphoenolpyruvate</name>
        <dbReference type="ChEBI" id="CHEBI:58702"/>
    </ligand>
</feature>
<name>A0A847J2D4_9LACT</name>
<evidence type="ECO:0000256" key="4">
    <source>
        <dbReference type="ARBA" id="ARBA00022490"/>
    </source>
</evidence>
<dbReference type="InterPro" id="IPR036968">
    <property type="entry name" value="Enolpyruvate_Tfrase_sf"/>
</dbReference>
<feature type="binding site" evidence="9">
    <location>
        <position position="168"/>
    </location>
    <ligand>
        <name>phosphoenolpyruvate</name>
        <dbReference type="ChEBI" id="CHEBI:58702"/>
    </ligand>
</feature>
<comment type="caution">
    <text evidence="9">Lacks conserved residue(s) required for the propagation of feature annotation.</text>
</comment>
<comment type="caution">
    <text evidence="11">The sequence shown here is derived from an EMBL/GenBank/DDBJ whole genome shotgun (WGS) entry which is preliminary data.</text>
</comment>
<organism evidence="11 12">
    <name type="scientific">Pseudolactococcus chungangensis</name>
    <dbReference type="NCBI Taxonomy" id="451457"/>
    <lineage>
        <taxon>Bacteria</taxon>
        <taxon>Bacillati</taxon>
        <taxon>Bacillota</taxon>
        <taxon>Bacilli</taxon>
        <taxon>Lactobacillales</taxon>
        <taxon>Streptococcaceae</taxon>
        <taxon>Pseudolactococcus</taxon>
    </lineage>
</organism>
<evidence type="ECO:0000256" key="3">
    <source>
        <dbReference type="ARBA" id="ARBA00009948"/>
    </source>
</evidence>
<keyword evidence="7 9" id="KW-0057">Aromatic amino acid biosynthesis</keyword>
<dbReference type="GO" id="GO:0009073">
    <property type="term" value="P:aromatic amino acid family biosynthetic process"/>
    <property type="evidence" value="ECO:0007669"/>
    <property type="project" value="UniProtKB-KW"/>
</dbReference>
<evidence type="ECO:0000313" key="12">
    <source>
        <dbReference type="Proteomes" id="UP000559962"/>
    </source>
</evidence>
<reference evidence="11 12" key="1">
    <citation type="journal article" date="2020" name="Biotechnol. Biofuels">
        <title>New insights from the biogas microbiome by comprehensive genome-resolved metagenomics of nearly 1600 species originating from multiple anaerobic digesters.</title>
        <authorList>
            <person name="Campanaro S."/>
            <person name="Treu L."/>
            <person name="Rodriguez-R L.M."/>
            <person name="Kovalovszki A."/>
            <person name="Ziels R.M."/>
            <person name="Maus I."/>
            <person name="Zhu X."/>
            <person name="Kougias P.G."/>
            <person name="Basile A."/>
            <person name="Luo G."/>
            <person name="Schluter A."/>
            <person name="Konstantinidis K.T."/>
            <person name="Angelidaki I."/>
        </authorList>
    </citation>
    <scope>NUCLEOTIDE SEQUENCE [LARGE SCALE GENOMIC DNA]</scope>
    <source>
        <strain evidence="11">AS27yjCOA_61</strain>
    </source>
</reference>
<dbReference type="PROSITE" id="PS00104">
    <property type="entry name" value="EPSP_SYNTHASE_1"/>
    <property type="match status" value="1"/>
</dbReference>
<feature type="active site" description="Proton acceptor" evidence="9">
    <location>
        <position position="312"/>
    </location>
</feature>
<feature type="binding site" evidence="9">
    <location>
        <position position="343"/>
    </location>
    <ligand>
        <name>phosphoenolpyruvate</name>
        <dbReference type="ChEBI" id="CHEBI:58702"/>
    </ligand>
</feature>
<comment type="similarity">
    <text evidence="3 9">Belongs to the EPSP synthase family.</text>
</comment>
<evidence type="ECO:0000256" key="8">
    <source>
        <dbReference type="ARBA" id="ARBA00044633"/>
    </source>
</evidence>
<evidence type="ECO:0000256" key="9">
    <source>
        <dbReference type="HAMAP-Rule" id="MF_00210"/>
    </source>
</evidence>
<dbReference type="InterPro" id="IPR013792">
    <property type="entry name" value="RNA3'P_cycl/enolpyr_Trfase_a/b"/>
</dbReference>
<dbReference type="PANTHER" id="PTHR21090">
    <property type="entry name" value="AROM/DEHYDROQUINATE SYNTHASE"/>
    <property type="match status" value="1"/>
</dbReference>
<evidence type="ECO:0000259" key="10">
    <source>
        <dbReference type="Pfam" id="PF00275"/>
    </source>
</evidence>
<feature type="binding site" evidence="9">
    <location>
        <position position="385"/>
    </location>
    <ligand>
        <name>phosphoenolpyruvate</name>
        <dbReference type="ChEBI" id="CHEBI:58702"/>
    </ligand>
</feature>
<feature type="binding site" evidence="9">
    <location>
        <position position="339"/>
    </location>
    <ligand>
        <name>3-phosphoshikimate</name>
        <dbReference type="ChEBI" id="CHEBI:145989"/>
    </ligand>
</feature>